<keyword evidence="1" id="KW-0677">Repeat</keyword>
<dbReference type="Gene3D" id="1.10.1790.10">
    <property type="entry name" value="PRD domain"/>
    <property type="match status" value="1"/>
</dbReference>
<dbReference type="EMBL" id="JAWJBA010000102">
    <property type="protein sequence ID" value="MDV2686928.1"/>
    <property type="molecule type" value="Genomic_DNA"/>
</dbReference>
<name>A0ABU3XHU8_9BACI</name>
<dbReference type="PANTHER" id="PTHR30185">
    <property type="entry name" value="CRYPTIC BETA-GLUCOSIDE BGL OPERON ANTITERMINATOR"/>
    <property type="match status" value="1"/>
</dbReference>
<dbReference type="Proteomes" id="UP001287282">
    <property type="component" value="Unassembled WGS sequence"/>
</dbReference>
<organism evidence="5 6">
    <name type="scientific">Alkalihalophilus lindianensis</name>
    <dbReference type="NCBI Taxonomy" id="1630542"/>
    <lineage>
        <taxon>Bacteria</taxon>
        <taxon>Bacillati</taxon>
        <taxon>Bacillota</taxon>
        <taxon>Bacilli</taxon>
        <taxon>Bacillales</taxon>
        <taxon>Bacillaceae</taxon>
        <taxon>Alkalihalophilus</taxon>
    </lineage>
</organism>
<dbReference type="RefSeq" id="WP_317124010.1">
    <property type="nucleotide sequence ID" value="NZ_JAWJBA010000102.1"/>
</dbReference>
<dbReference type="PANTHER" id="PTHR30185:SF18">
    <property type="entry name" value="TRANSCRIPTIONAL REGULATOR MTLR"/>
    <property type="match status" value="1"/>
</dbReference>
<evidence type="ECO:0000256" key="3">
    <source>
        <dbReference type="ARBA" id="ARBA00023163"/>
    </source>
</evidence>
<keyword evidence="2" id="KW-0805">Transcription regulation</keyword>
<feature type="domain" description="PRD" evidence="4">
    <location>
        <begin position="1"/>
        <end position="105"/>
    </location>
</feature>
<evidence type="ECO:0000259" key="4">
    <source>
        <dbReference type="PROSITE" id="PS51372"/>
    </source>
</evidence>
<dbReference type="InterPro" id="IPR036634">
    <property type="entry name" value="PRD_sf"/>
</dbReference>
<keyword evidence="6" id="KW-1185">Reference proteome</keyword>
<reference evidence="5 6" key="1">
    <citation type="submission" date="2023-10" db="EMBL/GenBank/DDBJ databases">
        <title>Screening of Alkalihalobacillus lindianensis BZ-TG-R113 and Its Alleviation of Salt Stress on Rapeseed Growth.</title>
        <authorList>
            <person name="Zhao B."/>
            <person name="Guo T."/>
        </authorList>
    </citation>
    <scope>NUCLEOTIDE SEQUENCE [LARGE SCALE GENOMIC DNA]</scope>
    <source>
        <strain evidence="5 6">BZ-TG-R113</strain>
    </source>
</reference>
<dbReference type="InterPro" id="IPR011608">
    <property type="entry name" value="PRD"/>
</dbReference>
<dbReference type="PROSITE" id="PS51372">
    <property type="entry name" value="PRD_2"/>
    <property type="match status" value="1"/>
</dbReference>
<comment type="caution">
    <text evidence="5">The sequence shown here is derived from an EMBL/GenBank/DDBJ whole genome shotgun (WGS) entry which is preliminary data.</text>
</comment>
<evidence type="ECO:0000256" key="1">
    <source>
        <dbReference type="ARBA" id="ARBA00022737"/>
    </source>
</evidence>
<evidence type="ECO:0000256" key="2">
    <source>
        <dbReference type="ARBA" id="ARBA00023015"/>
    </source>
</evidence>
<feature type="non-terminal residue" evidence="5">
    <location>
        <position position="121"/>
    </location>
</feature>
<feature type="non-terminal residue" evidence="5">
    <location>
        <position position="1"/>
    </location>
</feature>
<dbReference type="Pfam" id="PF00874">
    <property type="entry name" value="PRD"/>
    <property type="match status" value="1"/>
</dbReference>
<evidence type="ECO:0000313" key="5">
    <source>
        <dbReference type="EMBL" id="MDV2686928.1"/>
    </source>
</evidence>
<evidence type="ECO:0000313" key="6">
    <source>
        <dbReference type="Proteomes" id="UP001287282"/>
    </source>
</evidence>
<accession>A0ABU3XHU8</accession>
<proteinExistence type="predicted"/>
<protein>
    <submittedName>
        <fullName evidence="5">PRD domain-containing protein</fullName>
    </submittedName>
</protein>
<dbReference type="SUPFAM" id="SSF63520">
    <property type="entry name" value="PTS-regulatory domain, PRD"/>
    <property type="match status" value="1"/>
</dbReference>
<dbReference type="InterPro" id="IPR050661">
    <property type="entry name" value="BglG_antiterminators"/>
</dbReference>
<sequence>EKVEESSIKDIDIQSLILKSNTSLDGHMLTGLVRHLKVAIERIQNKLPVSNPYTQDIKRSFPLSFDEAIGIKKSIEEFYQISIPEDEVAYIAVHIQAQREQLKLSKDSKLKVLLVCSSGKG</sequence>
<keyword evidence="3" id="KW-0804">Transcription</keyword>
<gene>
    <name evidence="5" type="ORF">RYX56_21495</name>
</gene>